<dbReference type="PROSITE" id="PS50240">
    <property type="entry name" value="TRYPSIN_DOM"/>
    <property type="match status" value="2"/>
</dbReference>
<dbReference type="InterPro" id="IPR001254">
    <property type="entry name" value="Trypsin_dom"/>
</dbReference>
<dbReference type="InterPro" id="IPR050430">
    <property type="entry name" value="Peptidase_S1"/>
</dbReference>
<evidence type="ECO:0000256" key="6">
    <source>
        <dbReference type="SAM" id="SignalP"/>
    </source>
</evidence>
<accession>A0A9P0TK14</accession>
<evidence type="ECO:0000256" key="3">
    <source>
        <dbReference type="ARBA" id="ARBA00022825"/>
    </source>
</evidence>
<dbReference type="AlphaFoldDB" id="A0A9P0TK14"/>
<dbReference type="InterPro" id="IPR009003">
    <property type="entry name" value="Peptidase_S1_PA"/>
</dbReference>
<dbReference type="GO" id="GO:0004252">
    <property type="term" value="F:serine-type endopeptidase activity"/>
    <property type="evidence" value="ECO:0007669"/>
    <property type="project" value="InterPro"/>
</dbReference>
<comment type="similarity">
    <text evidence="5">Belongs to the peptidase S1 family. CLIP subfamily.</text>
</comment>
<name>A0A9P0TK14_PIEBR</name>
<keyword evidence="9" id="KW-1185">Reference proteome</keyword>
<reference evidence="8" key="1">
    <citation type="submission" date="2022-05" db="EMBL/GenBank/DDBJ databases">
        <authorList>
            <person name="Okamura Y."/>
        </authorList>
    </citation>
    <scope>NUCLEOTIDE SEQUENCE</scope>
</reference>
<dbReference type="InterPro" id="IPR001314">
    <property type="entry name" value="Peptidase_S1A"/>
</dbReference>
<dbReference type="PANTHER" id="PTHR24276:SF91">
    <property type="entry name" value="AT26814P-RELATED"/>
    <property type="match status" value="1"/>
</dbReference>
<dbReference type="PANTHER" id="PTHR24276">
    <property type="entry name" value="POLYSERASE-RELATED"/>
    <property type="match status" value="1"/>
</dbReference>
<evidence type="ECO:0000256" key="5">
    <source>
        <dbReference type="ARBA" id="ARBA00024195"/>
    </source>
</evidence>
<protein>
    <recommendedName>
        <fullName evidence="7">Peptidase S1 domain-containing protein</fullName>
    </recommendedName>
</protein>
<dbReference type="SUPFAM" id="SSF50494">
    <property type="entry name" value="Trypsin-like serine proteases"/>
    <property type="match status" value="2"/>
</dbReference>
<sequence>MRVLSIALTLCLAAVSASPQGRIAGGAVTTINEYPYVASALYSRNNVAWIQSCTGAIINNRAILSSASCYVGDPLSRWRIRVGSSNANSGGIVHNVFSIILNAGFNAVTRDNDIAIVRSSTLFTFTPSVSSASIAGANYFVPDYSPVWALGWGRIGQNAGPSEQLRRVQVWTVNDITCRNAYRPVGFTVTDNMICSGWLNTGGRGQCAGDNGGPLIYNNILVGVYTWGQECGSTASAPQQRIAGGSVAVITSYPFATALLRSKDYVTYSQVCAGSILNTKSVLTAASCFFGDSTSLWRIRVGSSWANSGGSVHVVNRVILNPYYNPRIQDGDIAIIQSSSHFIYSNSVRPASIAGVNYVLTDNQAVWAIGWGSTYNGGPPSEQLRQVQIWTVNQTVCKNRYRTLGHTVTDNMLCSGWLDVGSRDQCQYDAGGPLIHNNAVVGICSWGYQCGTPIYPGVNTRVSRYTPWIQANA</sequence>
<dbReference type="SMART" id="SM00020">
    <property type="entry name" value="Tryp_SPc"/>
    <property type="match status" value="2"/>
</dbReference>
<evidence type="ECO:0000256" key="4">
    <source>
        <dbReference type="ARBA" id="ARBA00023157"/>
    </source>
</evidence>
<evidence type="ECO:0000256" key="1">
    <source>
        <dbReference type="ARBA" id="ARBA00022670"/>
    </source>
</evidence>
<dbReference type="Proteomes" id="UP001152562">
    <property type="component" value="Unassembled WGS sequence"/>
</dbReference>
<gene>
    <name evidence="8" type="ORF">PIBRA_LOCUS7893</name>
</gene>
<dbReference type="InterPro" id="IPR043504">
    <property type="entry name" value="Peptidase_S1_PA_chymotrypsin"/>
</dbReference>
<proteinExistence type="inferred from homology"/>
<dbReference type="Gene3D" id="2.40.10.10">
    <property type="entry name" value="Trypsin-like serine proteases"/>
    <property type="match status" value="2"/>
</dbReference>
<feature type="chain" id="PRO_5040127809" description="Peptidase S1 domain-containing protein" evidence="6">
    <location>
        <begin position="18"/>
        <end position="473"/>
    </location>
</feature>
<keyword evidence="1" id="KW-0645">Protease</keyword>
<dbReference type="FunFam" id="2.40.10.10:FF:000002">
    <property type="entry name" value="Transmembrane protease serine"/>
    <property type="match status" value="1"/>
</dbReference>
<dbReference type="EMBL" id="CALOZG010000013">
    <property type="protein sequence ID" value="CAH4031360.1"/>
    <property type="molecule type" value="Genomic_DNA"/>
</dbReference>
<evidence type="ECO:0000259" key="7">
    <source>
        <dbReference type="PROSITE" id="PS50240"/>
    </source>
</evidence>
<feature type="signal peptide" evidence="6">
    <location>
        <begin position="1"/>
        <end position="17"/>
    </location>
</feature>
<dbReference type="Pfam" id="PF00089">
    <property type="entry name" value="Trypsin"/>
    <property type="match status" value="2"/>
</dbReference>
<feature type="domain" description="Peptidase S1" evidence="7">
    <location>
        <begin position="23"/>
        <end position="232"/>
    </location>
</feature>
<keyword evidence="6" id="KW-0732">Signal</keyword>
<organism evidence="8 9">
    <name type="scientific">Pieris brassicae</name>
    <name type="common">White butterfly</name>
    <name type="synonym">Large white butterfly</name>
    <dbReference type="NCBI Taxonomy" id="7116"/>
    <lineage>
        <taxon>Eukaryota</taxon>
        <taxon>Metazoa</taxon>
        <taxon>Ecdysozoa</taxon>
        <taxon>Arthropoda</taxon>
        <taxon>Hexapoda</taxon>
        <taxon>Insecta</taxon>
        <taxon>Pterygota</taxon>
        <taxon>Neoptera</taxon>
        <taxon>Endopterygota</taxon>
        <taxon>Lepidoptera</taxon>
        <taxon>Glossata</taxon>
        <taxon>Ditrysia</taxon>
        <taxon>Papilionoidea</taxon>
        <taxon>Pieridae</taxon>
        <taxon>Pierinae</taxon>
        <taxon>Pieris</taxon>
    </lineage>
</organism>
<comment type="caution">
    <text evidence="8">The sequence shown here is derived from an EMBL/GenBank/DDBJ whole genome shotgun (WGS) entry which is preliminary data.</text>
</comment>
<feature type="domain" description="Peptidase S1" evidence="7">
    <location>
        <begin position="242"/>
        <end position="473"/>
    </location>
</feature>
<evidence type="ECO:0000313" key="9">
    <source>
        <dbReference type="Proteomes" id="UP001152562"/>
    </source>
</evidence>
<dbReference type="PRINTS" id="PR00722">
    <property type="entry name" value="CHYMOTRYPSIN"/>
</dbReference>
<keyword evidence="2" id="KW-0378">Hydrolase</keyword>
<evidence type="ECO:0000256" key="2">
    <source>
        <dbReference type="ARBA" id="ARBA00022801"/>
    </source>
</evidence>
<dbReference type="CDD" id="cd00190">
    <property type="entry name" value="Tryp_SPc"/>
    <property type="match status" value="2"/>
</dbReference>
<keyword evidence="3" id="KW-0720">Serine protease</keyword>
<dbReference type="GO" id="GO:0006508">
    <property type="term" value="P:proteolysis"/>
    <property type="evidence" value="ECO:0007669"/>
    <property type="project" value="UniProtKB-KW"/>
</dbReference>
<keyword evidence="4" id="KW-1015">Disulfide bond</keyword>
<evidence type="ECO:0000313" key="8">
    <source>
        <dbReference type="EMBL" id="CAH4031360.1"/>
    </source>
</evidence>